<feature type="transmembrane region" description="Helical" evidence="7">
    <location>
        <begin position="137"/>
        <end position="156"/>
    </location>
</feature>
<evidence type="ECO:0000256" key="6">
    <source>
        <dbReference type="ARBA" id="ARBA00023136"/>
    </source>
</evidence>
<keyword evidence="4 7" id="KW-0812">Transmembrane</keyword>
<dbReference type="InterPro" id="IPR025966">
    <property type="entry name" value="OppC_N"/>
</dbReference>
<feature type="transmembrane region" description="Helical" evidence="7">
    <location>
        <begin position="195"/>
        <end position="220"/>
    </location>
</feature>
<organism evidence="9">
    <name type="scientific">Thermodesulfobacterium geofontis</name>
    <dbReference type="NCBI Taxonomy" id="1295609"/>
    <lineage>
        <taxon>Bacteria</taxon>
        <taxon>Pseudomonadati</taxon>
        <taxon>Thermodesulfobacteriota</taxon>
        <taxon>Thermodesulfobacteria</taxon>
        <taxon>Thermodesulfobacteriales</taxon>
        <taxon>Thermodesulfobacteriaceae</taxon>
        <taxon>Thermodesulfobacterium</taxon>
    </lineage>
</organism>
<keyword evidence="3" id="KW-1003">Cell membrane</keyword>
<evidence type="ECO:0000256" key="1">
    <source>
        <dbReference type="ARBA" id="ARBA00004651"/>
    </source>
</evidence>
<comment type="similarity">
    <text evidence="7">Belongs to the binding-protein-dependent transport system permease family.</text>
</comment>
<keyword evidence="2 7" id="KW-0813">Transport</keyword>
<dbReference type="InterPro" id="IPR050366">
    <property type="entry name" value="BP-dependent_transpt_permease"/>
</dbReference>
<evidence type="ECO:0000313" key="9">
    <source>
        <dbReference type="EMBL" id="HGU15348.1"/>
    </source>
</evidence>
<name>A0A7V4JPM0_9BACT</name>
<dbReference type="AlphaFoldDB" id="A0A7V4JPM0"/>
<protein>
    <submittedName>
        <fullName evidence="9">ABC transporter permease</fullName>
    </submittedName>
</protein>
<feature type="transmembrane region" description="Helical" evidence="7">
    <location>
        <begin position="240"/>
        <end position="263"/>
    </location>
</feature>
<proteinExistence type="inferred from homology"/>
<dbReference type="PANTHER" id="PTHR43386:SF1">
    <property type="entry name" value="D,D-DIPEPTIDE TRANSPORT SYSTEM PERMEASE PROTEIN DDPC-RELATED"/>
    <property type="match status" value="1"/>
</dbReference>
<dbReference type="CDD" id="cd06261">
    <property type="entry name" value="TM_PBP2"/>
    <property type="match status" value="1"/>
</dbReference>
<dbReference type="PANTHER" id="PTHR43386">
    <property type="entry name" value="OLIGOPEPTIDE TRANSPORT SYSTEM PERMEASE PROTEIN APPC"/>
    <property type="match status" value="1"/>
</dbReference>
<keyword evidence="6 7" id="KW-0472">Membrane</keyword>
<dbReference type="Gene3D" id="1.10.3720.10">
    <property type="entry name" value="MetI-like"/>
    <property type="match status" value="1"/>
</dbReference>
<evidence type="ECO:0000256" key="5">
    <source>
        <dbReference type="ARBA" id="ARBA00022989"/>
    </source>
</evidence>
<dbReference type="SUPFAM" id="SSF161098">
    <property type="entry name" value="MetI-like"/>
    <property type="match status" value="1"/>
</dbReference>
<dbReference type="InterPro" id="IPR035906">
    <property type="entry name" value="MetI-like_sf"/>
</dbReference>
<dbReference type="PROSITE" id="PS50928">
    <property type="entry name" value="ABC_TM1"/>
    <property type="match status" value="1"/>
</dbReference>
<evidence type="ECO:0000256" key="3">
    <source>
        <dbReference type="ARBA" id="ARBA00022475"/>
    </source>
</evidence>
<evidence type="ECO:0000256" key="2">
    <source>
        <dbReference type="ARBA" id="ARBA00022448"/>
    </source>
</evidence>
<feature type="domain" description="ABC transmembrane type-1" evidence="8">
    <location>
        <begin position="74"/>
        <end position="263"/>
    </location>
</feature>
<dbReference type="InterPro" id="IPR000515">
    <property type="entry name" value="MetI-like"/>
</dbReference>
<feature type="transmembrane region" description="Helical" evidence="7">
    <location>
        <begin position="12"/>
        <end position="31"/>
    </location>
</feature>
<dbReference type="GO" id="GO:0055085">
    <property type="term" value="P:transmembrane transport"/>
    <property type="evidence" value="ECO:0007669"/>
    <property type="project" value="InterPro"/>
</dbReference>
<gene>
    <name evidence="9" type="ORF">ENU91_01605</name>
</gene>
<reference evidence="9" key="1">
    <citation type="journal article" date="2020" name="mSystems">
        <title>Genome- and Community-Level Interaction Insights into Carbon Utilization and Element Cycling Functions of Hydrothermarchaeota in Hydrothermal Sediment.</title>
        <authorList>
            <person name="Zhou Z."/>
            <person name="Liu Y."/>
            <person name="Xu W."/>
            <person name="Pan J."/>
            <person name="Luo Z.H."/>
            <person name="Li M."/>
        </authorList>
    </citation>
    <scope>NUCLEOTIDE SEQUENCE [LARGE SCALE GENOMIC DNA]</scope>
    <source>
        <strain evidence="9">SpSt-711</strain>
    </source>
</reference>
<dbReference type="GO" id="GO:0005886">
    <property type="term" value="C:plasma membrane"/>
    <property type="evidence" value="ECO:0007669"/>
    <property type="project" value="UniProtKB-SubCell"/>
</dbReference>
<feature type="transmembrane region" description="Helical" evidence="7">
    <location>
        <begin position="113"/>
        <end position="131"/>
    </location>
</feature>
<dbReference type="Pfam" id="PF12911">
    <property type="entry name" value="OppC_N"/>
    <property type="match status" value="1"/>
</dbReference>
<keyword evidence="5 7" id="KW-1133">Transmembrane helix</keyword>
<comment type="subcellular location">
    <subcellularLocation>
        <location evidence="1 7">Cell membrane</location>
        <topology evidence="1 7">Multi-pass membrane protein</topology>
    </subcellularLocation>
</comment>
<sequence length="277" mass="30395">MKEVLKELIKHKIGFTSLIIILILVILALFAPCLSPYDPFEINVDKILLPPSFTHPLGTDLLGRDVLSRMIYASRISLEVSLVAVGISIGIGVFLGSLAGYLGGIVDQIISRFIDIMLCFPTIFLILAVIAYLEPSILTIMIVIGVTSWMGVARLVRAEMMSLKERDFVLIAKVYGAETFRIIFKHLIPNALPPIMVSASLGLGQAILIESALSFLGIGVQPPIPSWGNILIEGKETLEVAWWLSIFPGFAILITVLAFTLLGETLQEILNPKREKK</sequence>
<accession>A0A7V4JPM0</accession>
<evidence type="ECO:0000256" key="7">
    <source>
        <dbReference type="RuleBase" id="RU363032"/>
    </source>
</evidence>
<dbReference type="EMBL" id="DTEI01000031">
    <property type="protein sequence ID" value="HGU15348.1"/>
    <property type="molecule type" value="Genomic_DNA"/>
</dbReference>
<dbReference type="Pfam" id="PF00528">
    <property type="entry name" value="BPD_transp_1"/>
    <property type="match status" value="1"/>
</dbReference>
<evidence type="ECO:0000256" key="4">
    <source>
        <dbReference type="ARBA" id="ARBA00022692"/>
    </source>
</evidence>
<comment type="caution">
    <text evidence="9">The sequence shown here is derived from an EMBL/GenBank/DDBJ whole genome shotgun (WGS) entry which is preliminary data.</text>
</comment>
<feature type="transmembrane region" description="Helical" evidence="7">
    <location>
        <begin position="80"/>
        <end position="101"/>
    </location>
</feature>
<evidence type="ECO:0000259" key="8">
    <source>
        <dbReference type="PROSITE" id="PS50928"/>
    </source>
</evidence>